<feature type="domain" description="ABC transmembrane type-1" evidence="8">
    <location>
        <begin position="71"/>
        <end position="273"/>
    </location>
</feature>
<feature type="transmembrane region" description="Helical" evidence="7">
    <location>
        <begin position="256"/>
        <end position="273"/>
    </location>
</feature>
<keyword evidence="2 7" id="KW-0813">Transport</keyword>
<gene>
    <name evidence="9" type="ORF">MJA45_16475</name>
</gene>
<evidence type="ECO:0000256" key="2">
    <source>
        <dbReference type="ARBA" id="ARBA00022448"/>
    </source>
</evidence>
<dbReference type="Gene3D" id="1.10.3720.10">
    <property type="entry name" value="MetI-like"/>
    <property type="match status" value="1"/>
</dbReference>
<comment type="subcellular location">
    <subcellularLocation>
        <location evidence="1 7">Cell membrane</location>
        <topology evidence="1 7">Multi-pass membrane protein</topology>
    </subcellularLocation>
</comment>
<dbReference type="PANTHER" id="PTHR43744:SF9">
    <property type="entry name" value="POLYGALACTURONAN_RHAMNOGALACTURONAN TRANSPORT SYSTEM PERMEASE PROTEIN YTCP"/>
    <property type="match status" value="1"/>
</dbReference>
<dbReference type="GO" id="GO:0055085">
    <property type="term" value="P:transmembrane transport"/>
    <property type="evidence" value="ECO:0007669"/>
    <property type="project" value="InterPro"/>
</dbReference>
<dbReference type="PROSITE" id="PS50928">
    <property type="entry name" value="ABC_TM1"/>
    <property type="match status" value="1"/>
</dbReference>
<dbReference type="Proteomes" id="UP001305702">
    <property type="component" value="Chromosome"/>
</dbReference>
<keyword evidence="3" id="KW-1003">Cell membrane</keyword>
<dbReference type="InterPro" id="IPR000515">
    <property type="entry name" value="MetI-like"/>
</dbReference>
<dbReference type="AlphaFoldDB" id="A0AA96RB80"/>
<feature type="transmembrane region" description="Helical" evidence="7">
    <location>
        <begin position="179"/>
        <end position="204"/>
    </location>
</feature>
<protein>
    <submittedName>
        <fullName evidence="9">Carbohydrate ABC transporter permease</fullName>
    </submittedName>
</protein>
<dbReference type="PANTHER" id="PTHR43744">
    <property type="entry name" value="ABC TRANSPORTER PERMEASE PROTEIN MG189-RELATED-RELATED"/>
    <property type="match status" value="1"/>
</dbReference>
<organism evidence="9 10">
    <name type="scientific">Paenibacillus aurantius</name>
    <dbReference type="NCBI Taxonomy" id="2918900"/>
    <lineage>
        <taxon>Bacteria</taxon>
        <taxon>Bacillati</taxon>
        <taxon>Bacillota</taxon>
        <taxon>Bacilli</taxon>
        <taxon>Bacillales</taxon>
        <taxon>Paenibacillaceae</taxon>
        <taxon>Paenibacillus</taxon>
    </lineage>
</organism>
<evidence type="ECO:0000256" key="1">
    <source>
        <dbReference type="ARBA" id="ARBA00004651"/>
    </source>
</evidence>
<accession>A0AA96RB80</accession>
<sequence length="288" mass="31715">MKAKWNGTDLIIGILLLGVVAATLLPFVYMIAVSLSKDVYVLKGEVSLWPKGFNLKMYRLVLNDPRITTSYLNTILYVALGTTVSLLITSAGAFAISKKEMPLHKTFTLLIVFTMFFSGGMIPTFLVVKSYGLIDTIWAMVLPTAISTWNLIVMRTFFSAMPKEIEESGKLDGLNDIGIFFRLVLPLSTAVLATIGLFYAVGIWNNFTSALLYLRDQDRFPLQVVLRNIVLQGQITSSDVSSVGGDNLVVDDSLKFATIVVSTLPILLVYPFLQKYFVKGAMIGSVKG</sequence>
<evidence type="ECO:0000256" key="5">
    <source>
        <dbReference type="ARBA" id="ARBA00022989"/>
    </source>
</evidence>
<dbReference type="GO" id="GO:0005886">
    <property type="term" value="C:plasma membrane"/>
    <property type="evidence" value="ECO:0007669"/>
    <property type="project" value="UniProtKB-SubCell"/>
</dbReference>
<evidence type="ECO:0000259" key="8">
    <source>
        <dbReference type="PROSITE" id="PS50928"/>
    </source>
</evidence>
<dbReference type="SUPFAM" id="SSF161098">
    <property type="entry name" value="MetI-like"/>
    <property type="match status" value="1"/>
</dbReference>
<keyword evidence="4 7" id="KW-0812">Transmembrane</keyword>
<feature type="transmembrane region" description="Helical" evidence="7">
    <location>
        <begin position="137"/>
        <end position="158"/>
    </location>
</feature>
<proteinExistence type="inferred from homology"/>
<evidence type="ECO:0000256" key="7">
    <source>
        <dbReference type="RuleBase" id="RU363032"/>
    </source>
</evidence>
<dbReference type="CDD" id="cd06261">
    <property type="entry name" value="TM_PBP2"/>
    <property type="match status" value="1"/>
</dbReference>
<dbReference type="Pfam" id="PF00528">
    <property type="entry name" value="BPD_transp_1"/>
    <property type="match status" value="1"/>
</dbReference>
<evidence type="ECO:0000256" key="3">
    <source>
        <dbReference type="ARBA" id="ARBA00022475"/>
    </source>
</evidence>
<feature type="transmembrane region" description="Helical" evidence="7">
    <location>
        <begin position="12"/>
        <end position="32"/>
    </location>
</feature>
<keyword evidence="6 7" id="KW-0472">Membrane</keyword>
<comment type="similarity">
    <text evidence="7">Belongs to the binding-protein-dependent transport system permease family.</text>
</comment>
<dbReference type="KEGG" id="paun:MJA45_16475"/>
<evidence type="ECO:0000313" key="10">
    <source>
        <dbReference type="Proteomes" id="UP001305702"/>
    </source>
</evidence>
<dbReference type="RefSeq" id="WP_315603004.1">
    <property type="nucleotide sequence ID" value="NZ_CP130318.1"/>
</dbReference>
<feature type="transmembrane region" description="Helical" evidence="7">
    <location>
        <begin position="108"/>
        <end position="131"/>
    </location>
</feature>
<keyword evidence="10" id="KW-1185">Reference proteome</keyword>
<feature type="transmembrane region" description="Helical" evidence="7">
    <location>
        <begin position="75"/>
        <end position="96"/>
    </location>
</feature>
<evidence type="ECO:0000256" key="4">
    <source>
        <dbReference type="ARBA" id="ARBA00022692"/>
    </source>
</evidence>
<evidence type="ECO:0000256" key="6">
    <source>
        <dbReference type="ARBA" id="ARBA00023136"/>
    </source>
</evidence>
<keyword evidence="5 7" id="KW-1133">Transmembrane helix</keyword>
<name>A0AA96RB80_9BACL</name>
<reference evidence="9 10" key="1">
    <citation type="submission" date="2022-02" db="EMBL/GenBank/DDBJ databases">
        <title>Paenibacillus sp. MBLB1776 Whole Genome Shotgun Sequencing.</title>
        <authorList>
            <person name="Hwang C.Y."/>
            <person name="Cho E.-S."/>
            <person name="Seo M.-J."/>
        </authorList>
    </citation>
    <scope>NUCLEOTIDE SEQUENCE [LARGE SCALE GENOMIC DNA]</scope>
    <source>
        <strain evidence="9 10">MBLB1776</strain>
    </source>
</reference>
<dbReference type="InterPro" id="IPR035906">
    <property type="entry name" value="MetI-like_sf"/>
</dbReference>
<dbReference type="EMBL" id="CP130318">
    <property type="protein sequence ID" value="WNQ09235.1"/>
    <property type="molecule type" value="Genomic_DNA"/>
</dbReference>
<evidence type="ECO:0000313" key="9">
    <source>
        <dbReference type="EMBL" id="WNQ09235.1"/>
    </source>
</evidence>